<evidence type="ECO:0000313" key="3">
    <source>
        <dbReference type="Proteomes" id="UP000030147"/>
    </source>
</evidence>
<proteinExistence type="predicted"/>
<dbReference type="eggNOG" id="ENOG5031T8B">
    <property type="taxonomic scope" value="Bacteria"/>
</dbReference>
<dbReference type="STRING" id="1385514.N782_00635"/>
<keyword evidence="3" id="KW-1185">Reference proteome</keyword>
<evidence type="ECO:0000256" key="1">
    <source>
        <dbReference type="SAM" id="MobiDB-lite"/>
    </source>
</evidence>
<sequence length="256" mass="30495">MLDYNFDIIISTTLETRDLSLRLTYRGENKIKHYNQFTKGKKKNRKGRLAKAQEFIDKYKGKELYKGYAKHFSIDKLVAIRDLEQLGYEFSEEFKEEMVAKHERIVQHRKRKKEEKKQRKQRGEEEALFDSDENFAFIAGYTSGGFPFGVPWDDWDEPHLEVDEEFKRKQLNDYEEAFSEQSVVYVEQLNQQELQEQNIMLVDEDALDQANFSKGVQKEEALEEVFEQLIQWRAGNKSSDEMMDSLVHFTDRLFIE</sequence>
<dbReference type="EMBL" id="AVBF01000001">
    <property type="protein sequence ID" value="KGP74597.1"/>
    <property type="molecule type" value="Genomic_DNA"/>
</dbReference>
<feature type="compositionally biased region" description="Basic and acidic residues" evidence="1">
    <location>
        <begin position="115"/>
        <end position="125"/>
    </location>
</feature>
<dbReference type="RefSeq" id="WP_052111077.1">
    <property type="nucleotide sequence ID" value="NZ_AVBF01000001.1"/>
</dbReference>
<evidence type="ECO:0000313" key="2">
    <source>
        <dbReference type="EMBL" id="KGP74597.1"/>
    </source>
</evidence>
<dbReference type="AlphaFoldDB" id="A0A0A2TFH1"/>
<dbReference type="OrthoDB" id="367880at2"/>
<reference evidence="2 3" key="1">
    <citation type="journal article" date="2015" name="Stand. Genomic Sci.">
        <title>High quality draft genome sequence of the moderately halophilic bacterium Pontibacillus yanchengensis Y32(T) and comparison among Pontibacillus genomes.</title>
        <authorList>
            <person name="Huang J."/>
            <person name="Qiao Z.X."/>
            <person name="Tang J.W."/>
            <person name="Wang G."/>
        </authorList>
    </citation>
    <scope>NUCLEOTIDE SEQUENCE [LARGE SCALE GENOMIC DNA]</scope>
    <source>
        <strain evidence="2 3">Y32</strain>
    </source>
</reference>
<comment type="caution">
    <text evidence="2">The sequence shown here is derived from an EMBL/GenBank/DDBJ whole genome shotgun (WGS) entry which is preliminary data.</text>
</comment>
<name>A0A0A2TFH1_9BACI</name>
<gene>
    <name evidence="2" type="ORF">N782_00635</name>
</gene>
<protein>
    <submittedName>
        <fullName evidence="2">Uncharacterized protein</fullName>
    </submittedName>
</protein>
<organism evidence="2 3">
    <name type="scientific">Pontibacillus yanchengensis Y32</name>
    <dbReference type="NCBI Taxonomy" id="1385514"/>
    <lineage>
        <taxon>Bacteria</taxon>
        <taxon>Bacillati</taxon>
        <taxon>Bacillota</taxon>
        <taxon>Bacilli</taxon>
        <taxon>Bacillales</taxon>
        <taxon>Bacillaceae</taxon>
        <taxon>Pontibacillus</taxon>
    </lineage>
</organism>
<accession>A0A0A2TFH1</accession>
<feature type="region of interest" description="Disordered" evidence="1">
    <location>
        <begin position="105"/>
        <end position="127"/>
    </location>
</feature>
<dbReference type="Proteomes" id="UP000030147">
    <property type="component" value="Unassembled WGS sequence"/>
</dbReference>